<feature type="region of interest" description="Disordered" evidence="4">
    <location>
        <begin position="145"/>
        <end position="207"/>
    </location>
</feature>
<dbReference type="InterPro" id="IPR011047">
    <property type="entry name" value="Quinoprotein_ADH-like_sf"/>
</dbReference>
<dbReference type="PROSITE" id="PS50082">
    <property type="entry name" value="WD_REPEATS_2"/>
    <property type="match status" value="1"/>
</dbReference>
<evidence type="ECO:0000256" key="1">
    <source>
        <dbReference type="ARBA" id="ARBA00022574"/>
    </source>
</evidence>
<dbReference type="EMBL" id="JAPMOS010000041">
    <property type="protein sequence ID" value="KAJ4457713.1"/>
    <property type="molecule type" value="Genomic_DNA"/>
</dbReference>
<dbReference type="Gene3D" id="2.130.10.10">
    <property type="entry name" value="YVTN repeat-like/Quinoprotein amine dehydrogenase"/>
    <property type="match status" value="1"/>
</dbReference>
<keyword evidence="2" id="KW-0677">Repeat</keyword>
<keyword evidence="1 3" id="KW-0853">WD repeat</keyword>
<evidence type="ECO:0000313" key="5">
    <source>
        <dbReference type="EMBL" id="KAJ4457713.1"/>
    </source>
</evidence>
<evidence type="ECO:0000256" key="3">
    <source>
        <dbReference type="PROSITE-ProRule" id="PRU00221"/>
    </source>
</evidence>
<organism evidence="5 6">
    <name type="scientific">Paratrimastix pyriformis</name>
    <dbReference type="NCBI Taxonomy" id="342808"/>
    <lineage>
        <taxon>Eukaryota</taxon>
        <taxon>Metamonada</taxon>
        <taxon>Preaxostyla</taxon>
        <taxon>Paratrimastigidae</taxon>
        <taxon>Paratrimastix</taxon>
    </lineage>
</organism>
<protein>
    <submittedName>
        <fullName evidence="5">Uncharacterized protein</fullName>
    </submittedName>
</protein>
<feature type="compositionally biased region" description="Low complexity" evidence="4">
    <location>
        <begin position="17"/>
        <end position="32"/>
    </location>
</feature>
<reference evidence="5" key="1">
    <citation type="journal article" date="2022" name="bioRxiv">
        <title>Genomics of Preaxostyla Flagellates Illuminates Evolutionary Transitions and the Path Towards Mitochondrial Loss.</title>
        <authorList>
            <person name="Novak L.V.F."/>
            <person name="Treitli S.C."/>
            <person name="Pyrih J."/>
            <person name="Halakuc P."/>
            <person name="Pipaliya S.V."/>
            <person name="Vacek V."/>
            <person name="Brzon O."/>
            <person name="Soukal P."/>
            <person name="Eme L."/>
            <person name="Dacks J.B."/>
            <person name="Karnkowska A."/>
            <person name="Elias M."/>
            <person name="Hampl V."/>
        </authorList>
    </citation>
    <scope>NUCLEOTIDE SEQUENCE</scope>
    <source>
        <strain evidence="5">RCP-MX</strain>
    </source>
</reference>
<feature type="compositionally biased region" description="Polar residues" evidence="4">
    <location>
        <begin position="62"/>
        <end position="81"/>
    </location>
</feature>
<feature type="compositionally biased region" description="Basic and acidic residues" evidence="4">
    <location>
        <begin position="145"/>
        <end position="194"/>
    </location>
</feature>
<evidence type="ECO:0000256" key="2">
    <source>
        <dbReference type="ARBA" id="ARBA00022737"/>
    </source>
</evidence>
<proteinExistence type="predicted"/>
<dbReference type="PANTHER" id="PTHR14221">
    <property type="entry name" value="WD REPEAT DOMAIN 44"/>
    <property type="match status" value="1"/>
</dbReference>
<dbReference type="PANTHER" id="PTHR14221:SF0">
    <property type="entry name" value="WD REPEAT-CONTAINING PROTEIN 44"/>
    <property type="match status" value="1"/>
</dbReference>
<dbReference type="PROSITE" id="PS50294">
    <property type="entry name" value="WD_REPEATS_REGION"/>
    <property type="match status" value="1"/>
</dbReference>
<evidence type="ECO:0000256" key="4">
    <source>
        <dbReference type="SAM" id="MobiDB-lite"/>
    </source>
</evidence>
<dbReference type="InterPro" id="IPR015943">
    <property type="entry name" value="WD40/YVTN_repeat-like_dom_sf"/>
</dbReference>
<feature type="region of interest" description="Disordered" evidence="4">
    <location>
        <begin position="1"/>
        <end position="98"/>
    </location>
</feature>
<feature type="repeat" description="WD" evidence="3">
    <location>
        <begin position="268"/>
        <end position="309"/>
    </location>
</feature>
<name>A0ABQ8UHP9_9EUKA</name>
<gene>
    <name evidence="5" type="ORF">PAPYR_6748</name>
</gene>
<dbReference type="SUPFAM" id="SSF50998">
    <property type="entry name" value="Quinoprotein alcohol dehydrogenase-like"/>
    <property type="match status" value="1"/>
</dbReference>
<feature type="compositionally biased region" description="Low complexity" evidence="4">
    <location>
        <begin position="195"/>
        <end position="204"/>
    </location>
</feature>
<dbReference type="Pfam" id="PF00400">
    <property type="entry name" value="WD40"/>
    <property type="match status" value="1"/>
</dbReference>
<accession>A0ABQ8UHP9</accession>
<dbReference type="InterPro" id="IPR040324">
    <property type="entry name" value="WDR44/Dgr2"/>
</dbReference>
<evidence type="ECO:0000313" key="6">
    <source>
        <dbReference type="Proteomes" id="UP001141327"/>
    </source>
</evidence>
<feature type="compositionally biased region" description="Low complexity" evidence="4">
    <location>
        <begin position="342"/>
        <end position="366"/>
    </location>
</feature>
<keyword evidence="6" id="KW-1185">Reference proteome</keyword>
<feature type="compositionally biased region" description="Basic and acidic residues" evidence="4">
    <location>
        <begin position="1"/>
        <end position="15"/>
    </location>
</feature>
<dbReference type="InterPro" id="IPR001680">
    <property type="entry name" value="WD40_rpt"/>
</dbReference>
<sequence length="391" mass="41853">MKEDDEEFVDAREYQDTQDSSAPSSAPASQSLLPPPTEPPATTISPPFIQSPALQGPPSLPTAPSTNSLIDAQPQQRSSPLSEPPATLGDAPVIAPDEFFDPNDPNFLIKDLDHGVSYTLLDYQHHIPATFDPVELRVQWHQDTDGRKDGATWQDTVHKERERESGRAEKAAKEVREAAAREEKEQERYEKEQAKAGAAAPARKASPDVARRLPGCLPKIKASVDSWLGQVRASLCGAWAGVRSLGEVHSHHKSERTFANLMLVQQLLPQAHSPVWVAKFSPDGQFLATGGHDGVLRIWRVRQPRAAPADAVTATTTAPTSTATTATTTIVAPAGPSEAHQQAGAAPQTAPTPASSVSSSVAISPGCPTPSDCSPTRTLVLHSPDFCLRLV</sequence>
<dbReference type="Proteomes" id="UP001141327">
    <property type="component" value="Unassembled WGS sequence"/>
</dbReference>
<dbReference type="SMART" id="SM00320">
    <property type="entry name" value="WD40"/>
    <property type="match status" value="1"/>
</dbReference>
<comment type="caution">
    <text evidence="5">The sequence shown here is derived from an EMBL/GenBank/DDBJ whole genome shotgun (WGS) entry which is preliminary data.</text>
</comment>
<feature type="region of interest" description="Disordered" evidence="4">
    <location>
        <begin position="336"/>
        <end position="375"/>
    </location>
</feature>